<feature type="transmembrane region" description="Helical" evidence="7">
    <location>
        <begin position="28"/>
        <end position="44"/>
    </location>
</feature>
<dbReference type="Gene3D" id="3.30.70.1450">
    <property type="entry name" value="Regulator of K+ conductance, C-terminal domain"/>
    <property type="match status" value="2"/>
</dbReference>
<feature type="domain" description="RCK C-terminal" evidence="8">
    <location>
        <begin position="305"/>
        <end position="393"/>
    </location>
</feature>
<evidence type="ECO:0000256" key="1">
    <source>
        <dbReference type="ARBA" id="ARBA00004141"/>
    </source>
</evidence>
<evidence type="ECO:0000256" key="4">
    <source>
        <dbReference type="ARBA" id="ARBA00022737"/>
    </source>
</evidence>
<keyword evidence="4" id="KW-0677">Repeat</keyword>
<dbReference type="GO" id="GO:0006813">
    <property type="term" value="P:potassium ion transport"/>
    <property type="evidence" value="ECO:0007669"/>
    <property type="project" value="InterPro"/>
</dbReference>
<feature type="transmembrane region" description="Helical" evidence="7">
    <location>
        <begin position="483"/>
        <end position="504"/>
    </location>
</feature>
<dbReference type="GO" id="GO:0005886">
    <property type="term" value="C:plasma membrane"/>
    <property type="evidence" value="ECO:0007669"/>
    <property type="project" value="TreeGrafter"/>
</dbReference>
<keyword evidence="3 7" id="KW-0812">Transmembrane</keyword>
<keyword evidence="5 7" id="KW-1133">Transmembrane helix</keyword>
<organism evidence="9 10">
    <name type="scientific">Microcystis aeruginosa TAIHU98</name>
    <dbReference type="NCBI Taxonomy" id="1134457"/>
    <lineage>
        <taxon>Bacteria</taxon>
        <taxon>Bacillati</taxon>
        <taxon>Cyanobacteriota</taxon>
        <taxon>Cyanophyceae</taxon>
        <taxon>Oscillatoriophycideae</taxon>
        <taxon>Chroococcales</taxon>
        <taxon>Microcystaceae</taxon>
        <taxon>Microcystis</taxon>
    </lineage>
</organism>
<evidence type="ECO:0000256" key="2">
    <source>
        <dbReference type="ARBA" id="ARBA00022448"/>
    </source>
</evidence>
<dbReference type="Pfam" id="PF02080">
    <property type="entry name" value="TrkA_C"/>
    <property type="match status" value="2"/>
</dbReference>
<feature type="transmembrane region" description="Helical" evidence="7">
    <location>
        <begin position="95"/>
        <end position="119"/>
    </location>
</feature>
<comment type="caution">
    <text evidence="9">The sequence shown here is derived from an EMBL/GenBank/DDBJ whole genome shotgun (WGS) entry which is preliminary data.</text>
</comment>
<reference evidence="9 10" key="1">
    <citation type="journal article" date="2013" name="Genome Announc.">
        <title>Whole-Genome Sequence of Microcystis aeruginosa TAIHU98, a Nontoxic Bloom-Forming Strain Isolated from Taihu Lake, China.</title>
        <authorList>
            <person name="Yang C."/>
            <person name="Zhang W."/>
            <person name="Ren M."/>
            <person name="Song L."/>
            <person name="Li T."/>
            <person name="Zhao J."/>
        </authorList>
    </citation>
    <scope>NUCLEOTIDE SEQUENCE [LARGE SCALE GENOMIC DNA]</scope>
    <source>
        <strain evidence="9 10">TAIHU98</strain>
    </source>
</reference>
<dbReference type="EMBL" id="ANKQ01000002">
    <property type="protein sequence ID" value="ELP53404.1"/>
    <property type="molecule type" value="Genomic_DNA"/>
</dbReference>
<dbReference type="GO" id="GO:0008324">
    <property type="term" value="F:monoatomic cation transmembrane transporter activity"/>
    <property type="evidence" value="ECO:0007669"/>
    <property type="project" value="InterPro"/>
</dbReference>
<evidence type="ECO:0000259" key="8">
    <source>
        <dbReference type="PROSITE" id="PS51202"/>
    </source>
</evidence>
<dbReference type="InterPro" id="IPR036721">
    <property type="entry name" value="RCK_C_sf"/>
</dbReference>
<name>L7E2Y7_MICAE</name>
<feature type="transmembrane region" description="Helical" evidence="7">
    <location>
        <begin position="56"/>
        <end position="75"/>
    </location>
</feature>
<dbReference type="Proteomes" id="UP000010932">
    <property type="component" value="Unassembled WGS sequence"/>
</dbReference>
<feature type="transmembrane region" description="Helical" evidence="7">
    <location>
        <begin position="407"/>
        <end position="440"/>
    </location>
</feature>
<feature type="transmembrane region" description="Helical" evidence="7">
    <location>
        <begin position="576"/>
        <end position="598"/>
    </location>
</feature>
<dbReference type="InterPro" id="IPR051679">
    <property type="entry name" value="DASS-Related_Transporters"/>
</dbReference>
<evidence type="ECO:0000313" key="10">
    <source>
        <dbReference type="Proteomes" id="UP000010932"/>
    </source>
</evidence>
<dbReference type="InterPro" id="IPR004680">
    <property type="entry name" value="Cit_transptr-like_dom"/>
</dbReference>
<gene>
    <name evidence="9" type="primary">citT</name>
    <name evidence="9" type="ORF">O53_2208</name>
</gene>
<dbReference type="PROSITE" id="PS51202">
    <property type="entry name" value="RCK_C"/>
    <property type="match status" value="2"/>
</dbReference>
<protein>
    <submittedName>
        <fullName evidence="9">Citrate transporter family protein</fullName>
    </submittedName>
</protein>
<feature type="transmembrane region" description="Helical" evidence="7">
    <location>
        <begin position="452"/>
        <end position="471"/>
    </location>
</feature>
<comment type="subcellular location">
    <subcellularLocation>
        <location evidence="1">Membrane</location>
        <topology evidence="1">Multi-pass membrane protein</topology>
    </subcellularLocation>
</comment>
<evidence type="ECO:0000256" key="6">
    <source>
        <dbReference type="ARBA" id="ARBA00023136"/>
    </source>
</evidence>
<evidence type="ECO:0000256" key="5">
    <source>
        <dbReference type="ARBA" id="ARBA00022989"/>
    </source>
</evidence>
<dbReference type="Pfam" id="PF03600">
    <property type="entry name" value="CitMHS"/>
    <property type="match status" value="1"/>
</dbReference>
<evidence type="ECO:0000256" key="7">
    <source>
        <dbReference type="SAM" id="Phobius"/>
    </source>
</evidence>
<dbReference type="SUPFAM" id="SSF116726">
    <property type="entry name" value="TrkA C-terminal domain-like"/>
    <property type="match status" value="2"/>
</dbReference>
<dbReference type="AlphaFoldDB" id="L7E2Y7"/>
<dbReference type="PANTHER" id="PTHR43652">
    <property type="entry name" value="BASIC AMINO ACID ANTIPORTER YFCC-RELATED"/>
    <property type="match status" value="1"/>
</dbReference>
<keyword evidence="2" id="KW-0813">Transport</keyword>
<keyword evidence="6 7" id="KW-0472">Membrane</keyword>
<dbReference type="InterPro" id="IPR031312">
    <property type="entry name" value="Na/sul_symport_CS"/>
</dbReference>
<dbReference type="RefSeq" id="WP_002735457.1">
    <property type="nucleotide sequence ID" value="NZ_ANKQ01000002.1"/>
</dbReference>
<proteinExistence type="predicted"/>
<evidence type="ECO:0000313" key="9">
    <source>
        <dbReference type="EMBL" id="ELP53404.1"/>
    </source>
</evidence>
<feature type="transmembrane region" description="Helical" evidence="7">
    <location>
        <begin position="140"/>
        <end position="161"/>
    </location>
</feature>
<dbReference type="PATRIC" id="fig|1134457.3.peg.2838"/>
<feature type="domain" description="RCK C-terminal" evidence="8">
    <location>
        <begin position="210"/>
        <end position="294"/>
    </location>
</feature>
<feature type="transmembrane region" description="Helical" evidence="7">
    <location>
        <begin position="173"/>
        <end position="197"/>
    </location>
</feature>
<evidence type="ECO:0000256" key="3">
    <source>
        <dbReference type="ARBA" id="ARBA00022692"/>
    </source>
</evidence>
<sequence length="599" mass="65065">MPTPIILTLTVLVVALVAFVAEWLPVDLTALCVAIVLILLGLVTPEEGIAGFSNSATVTVMAMFVLSAGITRTGVIQVVRDRLLVWGGKNPHQQVFVLGALVGPISAFINNTAVVAIFLPIVEDWCKKQKISPSKLLIPLSYATVLAGMITVVGTSTNILASGISAKLGYGEFSLFQFTALGVVTFLAGLIYLAIFAPKLLPDRKSSTGEFLDDDYGSKVYLSEVIISPRSNLIGQTLSQSGLQRKFDFDVLELIRNKVHLPQPLADKVLNAGDILIVHSSREELLKIKDERGLEIFADIKFQQEDIESAITTGEEKLAEVLILSNSRLIGTTLKDLKFRQRYNATVLAIRRGSELLQGRLGKIPLKFGDLLLVQGPKQSFVGLQTTRELLVLEEKKIESLRQDKGIIALMITLLVIIIAAFDIQPILVTSLVGVVLMVITGCLKPGEVYGSIRWDIIFLLAGLIPLGTAMDNSGTTKWLADNLVAIGGHLSGFWILVFFYLITSFLTEILSNNAAVVLMIPVAVEVAKTLGLNPLAFMYAVTFAASNSYLTPIGYQTNTMVYAPGGYKFLDFTRLGAPLNLILTILTPSLIVLFYGLK</sequence>
<dbReference type="PROSITE" id="PS01271">
    <property type="entry name" value="NA_SULFATE"/>
    <property type="match status" value="1"/>
</dbReference>
<feature type="transmembrane region" description="Helical" evidence="7">
    <location>
        <begin position="535"/>
        <end position="556"/>
    </location>
</feature>
<dbReference type="InterPro" id="IPR006037">
    <property type="entry name" value="RCK_C"/>
</dbReference>
<dbReference type="PANTHER" id="PTHR43652:SF2">
    <property type="entry name" value="BASIC AMINO ACID ANTIPORTER YFCC-RELATED"/>
    <property type="match status" value="1"/>
</dbReference>
<accession>L7E2Y7</accession>